<evidence type="ECO:0000313" key="5">
    <source>
        <dbReference type="EMBL" id="ORJ59336.1"/>
    </source>
</evidence>
<keyword evidence="2" id="KW-0238">DNA-binding</keyword>
<proteinExistence type="predicted"/>
<dbReference type="PRINTS" id="PR00778">
    <property type="entry name" value="HTHARSR"/>
</dbReference>
<dbReference type="InterPro" id="IPR001845">
    <property type="entry name" value="HTH_ArsR_DNA-bd_dom"/>
</dbReference>
<dbReference type="Gene3D" id="1.10.10.10">
    <property type="entry name" value="Winged helix-like DNA-binding domain superfamily/Winged helix DNA-binding domain"/>
    <property type="match status" value="1"/>
</dbReference>
<evidence type="ECO:0000256" key="3">
    <source>
        <dbReference type="ARBA" id="ARBA00023163"/>
    </source>
</evidence>
<dbReference type="InterPro" id="IPR036388">
    <property type="entry name" value="WH-like_DNA-bd_sf"/>
</dbReference>
<dbReference type="NCBIfam" id="NF033788">
    <property type="entry name" value="HTH_metalloreg"/>
    <property type="match status" value="1"/>
</dbReference>
<dbReference type="RefSeq" id="WP_085010766.1">
    <property type="nucleotide sequence ID" value="NZ_NAAD01000012.1"/>
</dbReference>
<evidence type="ECO:0000256" key="2">
    <source>
        <dbReference type="ARBA" id="ARBA00023125"/>
    </source>
</evidence>
<dbReference type="AlphaFoldDB" id="A0A1X0Y2H4"/>
<dbReference type="PROSITE" id="PS50987">
    <property type="entry name" value="HTH_ARSR_2"/>
    <property type="match status" value="1"/>
</dbReference>
<gene>
    <name evidence="5" type="ORF">B5V00_10610</name>
</gene>
<dbReference type="EMBL" id="NAAD01000012">
    <property type="protein sequence ID" value="ORJ59336.1"/>
    <property type="molecule type" value="Genomic_DNA"/>
</dbReference>
<dbReference type="OrthoDB" id="9800238at2"/>
<dbReference type="InterPro" id="IPR036390">
    <property type="entry name" value="WH_DNA-bd_sf"/>
</dbReference>
<dbReference type="Proteomes" id="UP000193136">
    <property type="component" value="Unassembled WGS sequence"/>
</dbReference>
<evidence type="ECO:0000259" key="4">
    <source>
        <dbReference type="PROSITE" id="PS50987"/>
    </source>
</evidence>
<evidence type="ECO:0000313" key="6">
    <source>
        <dbReference type="Proteomes" id="UP000193136"/>
    </source>
</evidence>
<comment type="caution">
    <text evidence="5">The sequence shown here is derived from an EMBL/GenBank/DDBJ whole genome shotgun (WGS) entry which is preliminary data.</text>
</comment>
<keyword evidence="6" id="KW-1185">Reference proteome</keyword>
<dbReference type="PANTHER" id="PTHR33154">
    <property type="entry name" value="TRANSCRIPTIONAL REGULATOR, ARSR FAMILY"/>
    <property type="match status" value="1"/>
</dbReference>
<accession>A0A1X0Y2H4</accession>
<organism evidence="5 6">
    <name type="scientific">Geothermobacter hydrogeniphilus</name>
    <dbReference type="NCBI Taxonomy" id="1969733"/>
    <lineage>
        <taxon>Bacteria</taxon>
        <taxon>Pseudomonadati</taxon>
        <taxon>Thermodesulfobacteriota</taxon>
        <taxon>Desulfuromonadia</taxon>
        <taxon>Desulfuromonadales</taxon>
        <taxon>Geothermobacteraceae</taxon>
        <taxon>Geothermobacter</taxon>
    </lineage>
</organism>
<feature type="domain" description="HTH arsR-type" evidence="4">
    <location>
        <begin position="1"/>
        <end position="91"/>
    </location>
</feature>
<dbReference type="GO" id="GO:0003700">
    <property type="term" value="F:DNA-binding transcription factor activity"/>
    <property type="evidence" value="ECO:0007669"/>
    <property type="project" value="InterPro"/>
</dbReference>
<keyword evidence="1" id="KW-0805">Transcription regulation</keyword>
<dbReference type="SMART" id="SM00418">
    <property type="entry name" value="HTH_ARSR"/>
    <property type="match status" value="1"/>
</dbReference>
<keyword evidence="3" id="KW-0804">Transcription</keyword>
<dbReference type="STRING" id="1969733.B5V00_10610"/>
<dbReference type="GO" id="GO:0003677">
    <property type="term" value="F:DNA binding"/>
    <property type="evidence" value="ECO:0007669"/>
    <property type="project" value="UniProtKB-KW"/>
</dbReference>
<dbReference type="SUPFAM" id="SSF46785">
    <property type="entry name" value="Winged helix' DNA-binding domain"/>
    <property type="match status" value="1"/>
</dbReference>
<dbReference type="Pfam" id="PF01022">
    <property type="entry name" value="HTH_5"/>
    <property type="match status" value="1"/>
</dbReference>
<protein>
    <recommendedName>
        <fullName evidence="4">HTH arsR-type domain-containing protein</fullName>
    </recommendedName>
</protein>
<dbReference type="PANTHER" id="PTHR33154:SF18">
    <property type="entry name" value="ARSENICAL RESISTANCE OPERON REPRESSOR"/>
    <property type="match status" value="1"/>
</dbReference>
<evidence type="ECO:0000256" key="1">
    <source>
        <dbReference type="ARBA" id="ARBA00023015"/>
    </source>
</evidence>
<sequence>MKKLTDEIKALGDETRLRILNLLRDAELCVCDLFAVLNLPQSTVSRHLAILRRGGWVIDQRRGSWMFYRLADDAAAAAILTPLLERMTGCERAVADQGALRTYLAKKSEAECL</sequence>
<reference evidence="5 6" key="1">
    <citation type="submission" date="2017-03" db="EMBL/GenBank/DDBJ databases">
        <title>Genome sequence of Geothermobacter sp. EPR-M, Deep-Sea Iron Reducer.</title>
        <authorList>
            <person name="Tully B."/>
            <person name="Savalia P."/>
            <person name="Abuyen K."/>
            <person name="Baughan C."/>
            <person name="Romero E."/>
            <person name="Ronkowski C."/>
            <person name="Torres B."/>
            <person name="Tremblay J."/>
            <person name="Trujillo A."/>
            <person name="Tyler M."/>
            <person name="Perez-Rodriguez I."/>
            <person name="Amend J."/>
        </authorList>
    </citation>
    <scope>NUCLEOTIDE SEQUENCE [LARGE SCALE GENOMIC DNA]</scope>
    <source>
        <strain evidence="5 6">EPR-M</strain>
    </source>
</reference>
<name>A0A1X0Y2H4_9BACT</name>
<dbReference type="InterPro" id="IPR051081">
    <property type="entry name" value="HTH_MetalResp_TranReg"/>
</dbReference>
<dbReference type="CDD" id="cd00090">
    <property type="entry name" value="HTH_ARSR"/>
    <property type="match status" value="1"/>
</dbReference>
<dbReference type="InterPro" id="IPR011991">
    <property type="entry name" value="ArsR-like_HTH"/>
</dbReference>